<accession>A0AAN0K4W8</accession>
<reference evidence="3" key="2">
    <citation type="submission" date="2024-06" db="UniProtKB">
        <authorList>
            <consortium name="EnsemblMetazoa"/>
        </authorList>
    </citation>
    <scope>IDENTIFICATION</scope>
</reference>
<name>A0AAN0K4W8_AMPQE</name>
<dbReference type="RefSeq" id="XP_019864239.1">
    <property type="nucleotide sequence ID" value="XM_020008680.1"/>
</dbReference>
<evidence type="ECO:0000256" key="1">
    <source>
        <dbReference type="SAM" id="MobiDB-lite"/>
    </source>
</evidence>
<feature type="compositionally biased region" description="Polar residues" evidence="1">
    <location>
        <begin position="1"/>
        <end position="22"/>
    </location>
</feature>
<feature type="compositionally biased region" description="Low complexity" evidence="1">
    <location>
        <begin position="23"/>
        <end position="32"/>
    </location>
</feature>
<evidence type="ECO:0000313" key="3">
    <source>
        <dbReference type="EnsemblMetazoa" id="XP_019864239.1"/>
    </source>
</evidence>
<evidence type="ECO:0000313" key="4">
    <source>
        <dbReference type="Proteomes" id="UP000007879"/>
    </source>
</evidence>
<evidence type="ECO:0000256" key="2">
    <source>
        <dbReference type="SAM" id="Phobius"/>
    </source>
</evidence>
<keyword evidence="2" id="KW-0812">Transmembrane</keyword>
<keyword evidence="2" id="KW-1133">Transmembrane helix</keyword>
<proteinExistence type="predicted"/>
<feature type="region of interest" description="Disordered" evidence="1">
    <location>
        <begin position="1"/>
        <end position="78"/>
    </location>
</feature>
<protein>
    <submittedName>
        <fullName evidence="3">Uncharacterized protein</fullName>
    </submittedName>
</protein>
<reference evidence="4" key="1">
    <citation type="journal article" date="2010" name="Nature">
        <title>The Amphimedon queenslandica genome and the evolution of animal complexity.</title>
        <authorList>
            <person name="Srivastava M."/>
            <person name="Simakov O."/>
            <person name="Chapman J."/>
            <person name="Fahey B."/>
            <person name="Gauthier M.E."/>
            <person name="Mitros T."/>
            <person name="Richards G.S."/>
            <person name="Conaco C."/>
            <person name="Dacre M."/>
            <person name="Hellsten U."/>
            <person name="Larroux C."/>
            <person name="Putnam N.H."/>
            <person name="Stanke M."/>
            <person name="Adamska M."/>
            <person name="Darling A."/>
            <person name="Degnan S.M."/>
            <person name="Oakley T.H."/>
            <person name="Plachetzki D.C."/>
            <person name="Zhai Y."/>
            <person name="Adamski M."/>
            <person name="Calcino A."/>
            <person name="Cummins S.F."/>
            <person name="Goodstein D.M."/>
            <person name="Harris C."/>
            <person name="Jackson D.J."/>
            <person name="Leys S.P."/>
            <person name="Shu S."/>
            <person name="Woodcroft B.J."/>
            <person name="Vervoort M."/>
            <person name="Kosik K.S."/>
            <person name="Manning G."/>
            <person name="Degnan B.M."/>
            <person name="Rokhsar D.S."/>
        </authorList>
    </citation>
    <scope>NUCLEOTIDE SEQUENCE [LARGE SCALE GENOMIC DNA]</scope>
</reference>
<organism evidence="3 4">
    <name type="scientific">Amphimedon queenslandica</name>
    <name type="common">Sponge</name>
    <dbReference type="NCBI Taxonomy" id="400682"/>
    <lineage>
        <taxon>Eukaryota</taxon>
        <taxon>Metazoa</taxon>
        <taxon>Porifera</taxon>
        <taxon>Demospongiae</taxon>
        <taxon>Heteroscleromorpha</taxon>
        <taxon>Haplosclerida</taxon>
        <taxon>Niphatidae</taxon>
        <taxon>Amphimedon</taxon>
    </lineage>
</organism>
<keyword evidence="2" id="KW-0472">Membrane</keyword>
<dbReference type="AlphaFoldDB" id="A0AAN0K4W8"/>
<keyword evidence="4" id="KW-1185">Reference proteome</keyword>
<sequence length="210" mass="23168">MASRSPNELLSSSEKQPLCQANGSSSGSSYYSAIQPAIQSQSDSSHSPGTSVSPGGSSRSGGSSIISNRSHNSQQRLGNGEYPIRRHCFRDCSEKIFRNRKKCVIISFTLAFIFMAIFIVCILRITEMYYQFGEGDNNTKELFIPVESVVEVNFTSLNISTKHANKLNVTALNKNSLIQVSMDHAGHRIPLLLNTNITLEKGQSKSLLRY</sequence>
<feature type="compositionally biased region" description="Low complexity" evidence="1">
    <location>
        <begin position="42"/>
        <end position="73"/>
    </location>
</feature>
<dbReference type="Proteomes" id="UP000007879">
    <property type="component" value="Unassembled WGS sequence"/>
</dbReference>
<dbReference type="KEGG" id="aqu:109593711"/>
<dbReference type="GeneID" id="109593711"/>
<dbReference type="EnsemblMetazoa" id="XM_020008680.1">
    <property type="protein sequence ID" value="XP_019864239.1"/>
    <property type="gene ID" value="LOC109593711"/>
</dbReference>
<feature type="transmembrane region" description="Helical" evidence="2">
    <location>
        <begin position="103"/>
        <end position="125"/>
    </location>
</feature>